<keyword evidence="3" id="KW-0597">Phosphoprotein</keyword>
<proteinExistence type="predicted"/>
<dbReference type="Proteomes" id="UP000266389">
    <property type="component" value="Unassembled WGS sequence"/>
</dbReference>
<evidence type="ECO:0000313" key="8">
    <source>
        <dbReference type="EMBL" id="RFM23201.1"/>
    </source>
</evidence>
<dbReference type="GO" id="GO:0030295">
    <property type="term" value="F:protein kinase activator activity"/>
    <property type="evidence" value="ECO:0007669"/>
    <property type="project" value="TreeGrafter"/>
</dbReference>
<dbReference type="SMART" id="SM00388">
    <property type="entry name" value="HisKA"/>
    <property type="match status" value="1"/>
</dbReference>
<dbReference type="PANTHER" id="PTHR42878">
    <property type="entry name" value="TWO-COMPONENT HISTIDINE KINASE"/>
    <property type="match status" value="1"/>
</dbReference>
<dbReference type="Pfam" id="PF00512">
    <property type="entry name" value="HisKA"/>
    <property type="match status" value="1"/>
</dbReference>
<feature type="domain" description="Histidine kinase" evidence="7">
    <location>
        <begin position="389"/>
        <end position="620"/>
    </location>
</feature>
<organism evidence="8 9">
    <name type="scientific">Candidatus Thermochlorobacter aerophilus</name>
    <dbReference type="NCBI Taxonomy" id="1868324"/>
    <lineage>
        <taxon>Bacteria</taxon>
        <taxon>Pseudomonadati</taxon>
        <taxon>Chlorobiota</taxon>
        <taxon>Chlorobiia</taxon>
        <taxon>Chlorobiales</taxon>
        <taxon>Candidatus Thermochlorobacteriaceae</taxon>
        <taxon>Candidatus Thermochlorobacter</taxon>
    </lineage>
</organism>
<dbReference type="InterPro" id="IPR004358">
    <property type="entry name" value="Sig_transdc_His_kin-like_C"/>
</dbReference>
<dbReference type="Gene3D" id="1.10.287.130">
    <property type="match status" value="1"/>
</dbReference>
<evidence type="ECO:0000256" key="3">
    <source>
        <dbReference type="ARBA" id="ARBA00022553"/>
    </source>
</evidence>
<dbReference type="SUPFAM" id="SSF48452">
    <property type="entry name" value="TPR-like"/>
    <property type="match status" value="2"/>
</dbReference>
<evidence type="ECO:0000256" key="5">
    <source>
        <dbReference type="ARBA" id="ARBA00022777"/>
    </source>
</evidence>
<feature type="repeat" description="TPR" evidence="6">
    <location>
        <begin position="101"/>
        <end position="134"/>
    </location>
</feature>
<gene>
    <name evidence="8" type="ORF">D0433_11995</name>
</gene>
<reference evidence="8 9" key="1">
    <citation type="journal article" date="2011" name="ISME J.">
        <title>Community ecology of hot spring cyanobacterial mats: predominant populations and their functional potential.</title>
        <authorList>
            <person name="Klatt C.G."/>
            <person name="Wood J.M."/>
            <person name="Rusch D.B."/>
            <person name="Bateson M.M."/>
            <person name="Hamamura N."/>
            <person name="Heidelberg J.F."/>
            <person name="Grossman A.R."/>
            <person name="Bhaya D."/>
            <person name="Cohan F.M."/>
            <person name="Kuhl M."/>
            <person name="Bryant D.A."/>
            <person name="Ward D.M."/>
        </authorList>
    </citation>
    <scope>NUCLEOTIDE SEQUENCE [LARGE SCALE GENOMIC DNA]</scope>
    <source>
        <strain evidence="8">OS</strain>
    </source>
</reference>
<keyword evidence="4" id="KW-0808">Transferase</keyword>
<dbReference type="InterPro" id="IPR003661">
    <property type="entry name" value="HisK_dim/P_dom"/>
</dbReference>
<evidence type="ECO:0000313" key="9">
    <source>
        <dbReference type="Proteomes" id="UP000266389"/>
    </source>
</evidence>
<dbReference type="PANTHER" id="PTHR42878:SF15">
    <property type="entry name" value="BACTERIOPHYTOCHROME"/>
    <property type="match status" value="1"/>
</dbReference>
<feature type="repeat" description="TPR" evidence="6">
    <location>
        <begin position="141"/>
        <end position="174"/>
    </location>
</feature>
<comment type="caution">
    <text evidence="8">The sequence shown here is derived from an EMBL/GenBank/DDBJ whole genome shotgun (WGS) entry which is preliminary data.</text>
</comment>
<protein>
    <recommendedName>
        <fullName evidence="2">histidine kinase</fullName>
        <ecNumber evidence="2">2.7.13.3</ecNumber>
    </recommendedName>
</protein>
<dbReference type="PROSITE" id="PS50005">
    <property type="entry name" value="TPR"/>
    <property type="match status" value="4"/>
</dbReference>
<dbReference type="AlphaFoldDB" id="A0A395LXI3"/>
<dbReference type="Pfam" id="PF02518">
    <property type="entry name" value="HATPase_c"/>
    <property type="match status" value="1"/>
</dbReference>
<evidence type="ECO:0000256" key="6">
    <source>
        <dbReference type="PROSITE-ProRule" id="PRU00339"/>
    </source>
</evidence>
<dbReference type="InterPro" id="IPR003594">
    <property type="entry name" value="HATPase_dom"/>
</dbReference>
<dbReference type="EC" id="2.7.13.3" evidence="2"/>
<comment type="catalytic activity">
    <reaction evidence="1">
        <text>ATP + protein L-histidine = ADP + protein N-phospho-L-histidine.</text>
        <dbReference type="EC" id="2.7.13.3"/>
    </reaction>
</comment>
<dbReference type="FunFam" id="3.30.565.10:FF:000006">
    <property type="entry name" value="Sensor histidine kinase WalK"/>
    <property type="match status" value="1"/>
</dbReference>
<dbReference type="PRINTS" id="PR00344">
    <property type="entry name" value="BCTRLSENSOR"/>
</dbReference>
<dbReference type="EMBL" id="PHFL01000068">
    <property type="protein sequence ID" value="RFM23201.1"/>
    <property type="molecule type" value="Genomic_DNA"/>
</dbReference>
<dbReference type="GO" id="GO:0000156">
    <property type="term" value="F:phosphorelay response regulator activity"/>
    <property type="evidence" value="ECO:0007669"/>
    <property type="project" value="TreeGrafter"/>
</dbReference>
<dbReference type="PROSITE" id="PS50293">
    <property type="entry name" value="TPR_REGION"/>
    <property type="match status" value="1"/>
</dbReference>
<keyword evidence="6" id="KW-0802">TPR repeat</keyword>
<dbReference type="SMART" id="SM00387">
    <property type="entry name" value="HATPase_c"/>
    <property type="match status" value="1"/>
</dbReference>
<accession>A0A395LXI3</accession>
<dbReference type="CDD" id="cd00082">
    <property type="entry name" value="HisKA"/>
    <property type="match status" value="1"/>
</dbReference>
<dbReference type="Gene3D" id="1.25.40.10">
    <property type="entry name" value="Tetratricopeptide repeat domain"/>
    <property type="match status" value="2"/>
</dbReference>
<dbReference type="SUPFAM" id="SSF55874">
    <property type="entry name" value="ATPase domain of HSP90 chaperone/DNA topoisomerase II/histidine kinase"/>
    <property type="match status" value="1"/>
</dbReference>
<keyword evidence="5" id="KW-0418">Kinase</keyword>
<dbReference type="GO" id="GO:0007234">
    <property type="term" value="P:osmosensory signaling via phosphorelay pathway"/>
    <property type="evidence" value="ECO:0007669"/>
    <property type="project" value="TreeGrafter"/>
</dbReference>
<evidence type="ECO:0000256" key="1">
    <source>
        <dbReference type="ARBA" id="ARBA00000085"/>
    </source>
</evidence>
<evidence type="ECO:0000259" key="7">
    <source>
        <dbReference type="PROSITE" id="PS50109"/>
    </source>
</evidence>
<dbReference type="Pfam" id="PF13424">
    <property type="entry name" value="TPR_12"/>
    <property type="match status" value="2"/>
</dbReference>
<evidence type="ECO:0000256" key="2">
    <source>
        <dbReference type="ARBA" id="ARBA00012438"/>
    </source>
</evidence>
<dbReference type="SMART" id="SM00028">
    <property type="entry name" value="TPR"/>
    <property type="match status" value="7"/>
</dbReference>
<dbReference type="PROSITE" id="PS50109">
    <property type="entry name" value="HIS_KIN"/>
    <property type="match status" value="1"/>
</dbReference>
<evidence type="ECO:0000256" key="4">
    <source>
        <dbReference type="ARBA" id="ARBA00022679"/>
    </source>
</evidence>
<dbReference type="InterPro" id="IPR011990">
    <property type="entry name" value="TPR-like_helical_dom_sf"/>
</dbReference>
<dbReference type="InterPro" id="IPR036890">
    <property type="entry name" value="HATPase_C_sf"/>
</dbReference>
<feature type="repeat" description="TPR" evidence="6">
    <location>
        <begin position="61"/>
        <end position="94"/>
    </location>
</feature>
<feature type="repeat" description="TPR" evidence="6">
    <location>
        <begin position="221"/>
        <end position="254"/>
    </location>
</feature>
<dbReference type="CDD" id="cd00075">
    <property type="entry name" value="HATPase"/>
    <property type="match status" value="1"/>
</dbReference>
<dbReference type="InterPro" id="IPR050351">
    <property type="entry name" value="BphY/WalK/GraS-like"/>
</dbReference>
<dbReference type="InterPro" id="IPR019734">
    <property type="entry name" value="TPR_rpt"/>
</dbReference>
<dbReference type="Gene3D" id="3.30.565.10">
    <property type="entry name" value="Histidine kinase-like ATPase, C-terminal domain"/>
    <property type="match status" value="1"/>
</dbReference>
<sequence>MIELLKKLDAKIQSANDPRDIVDALNDYAWSVMRMDLKSAMARAEQALELSKNFLYESGIARSLRNRGLCYQQYSDYESALRDINEALYLFRKLGDTSGEASALNNLGSIYADLGDYPRALDYFEQSHKLYSSLDYKIGCASCINNIGSIYLKLGEFSRALGCFQQSFQLYKEIKHKQGEATALASIGNVYSELGAHTQALNNLLESLKLFEALDDKQSVARTLKDIGAVYEKLDHSEQAIEYFERSLSIMEQIGDRHGQSIVHLALGSFLLSKEITDRAEYHLEKSLEVAEEINAKPEIYKAHQALAELYKQRGAYRLALEHIEKFHQVKSEVMGEELNRKLANQQIAFAVEKAEKEAEIYRLKTVELAKANEALQEANALKTELLHIAAHDLKNPLTAIMTFAELIAEQADDIDFVRKHARAIYQSSEQMFNLVKSLLEQAAIESGKVELHKKPADIATIAEFVVKHNEMHAQNKNQKIHLSLEREAYAEVDVEKMQSIFDNLISNAIKYSPPGRNIWVSVKKKLLTIDGITPSVSSVPTKIIFEVRDEGLGLTEEDKQKLFGKFQRLSARPTGGESSSGLGLAIVKQWVELHGGRVWAESEGPNKGATFFVELNAIDFTETPT</sequence>
<dbReference type="GO" id="GO:0000155">
    <property type="term" value="F:phosphorelay sensor kinase activity"/>
    <property type="evidence" value="ECO:0007669"/>
    <property type="project" value="InterPro"/>
</dbReference>
<name>A0A395LXI3_9BACT</name>
<dbReference type="InterPro" id="IPR005467">
    <property type="entry name" value="His_kinase_dom"/>
</dbReference>